<keyword evidence="1" id="KW-0812">Transmembrane</keyword>
<feature type="transmembrane region" description="Helical" evidence="1">
    <location>
        <begin position="110"/>
        <end position="129"/>
    </location>
</feature>
<feature type="transmembrane region" description="Helical" evidence="1">
    <location>
        <begin position="9"/>
        <end position="29"/>
    </location>
</feature>
<dbReference type="eggNOG" id="ENOG502ZA2A">
    <property type="taxonomic scope" value="Bacteria"/>
</dbReference>
<proteinExistence type="predicted"/>
<dbReference type="AlphaFoldDB" id="Q1QD36"/>
<feature type="transmembrane region" description="Helical" evidence="1">
    <location>
        <begin position="201"/>
        <end position="221"/>
    </location>
</feature>
<dbReference type="EMBL" id="CP000323">
    <property type="protein sequence ID" value="ABE74417.1"/>
    <property type="molecule type" value="Genomic_DNA"/>
</dbReference>
<feature type="transmembrane region" description="Helical" evidence="1">
    <location>
        <begin position="273"/>
        <end position="291"/>
    </location>
</feature>
<dbReference type="KEGG" id="pcr:Pcryo_0634"/>
<feature type="transmembrane region" description="Helical" evidence="1">
    <location>
        <begin position="248"/>
        <end position="267"/>
    </location>
</feature>
<reference evidence="2" key="1">
    <citation type="submission" date="2006-03" db="EMBL/GenBank/DDBJ databases">
        <title>Complete sequence of chromosome of Psychrobacter cryohalolentis K5.</title>
        <authorList>
            <consortium name="US DOE Joint Genome Institute"/>
            <person name="Copeland A."/>
            <person name="Lucas S."/>
            <person name="Lapidus A."/>
            <person name="Barry K."/>
            <person name="Detter J.C."/>
            <person name="Glavina del Rio T."/>
            <person name="Hammon N."/>
            <person name="Israni S."/>
            <person name="Dalin E."/>
            <person name="Tice H."/>
            <person name="Pitluck S."/>
            <person name="Brettin T."/>
            <person name="Bruce D."/>
            <person name="Han C."/>
            <person name="Tapia R."/>
            <person name="Sims D.R."/>
            <person name="Gilna P."/>
            <person name="Schmutz J."/>
            <person name="Larimer F."/>
            <person name="Land M."/>
            <person name="Hauser L."/>
            <person name="Kyrpides N."/>
            <person name="Kim E."/>
            <person name="Richardson P."/>
        </authorList>
    </citation>
    <scope>NUCLEOTIDE SEQUENCE</scope>
    <source>
        <strain evidence="2">K5</strain>
    </source>
</reference>
<accession>Q1QD36</accession>
<evidence type="ECO:0000313" key="2">
    <source>
        <dbReference type="EMBL" id="ABE74417.1"/>
    </source>
</evidence>
<feature type="transmembrane region" description="Helical" evidence="1">
    <location>
        <begin position="135"/>
        <end position="152"/>
    </location>
</feature>
<keyword evidence="3" id="KW-1185">Reference proteome</keyword>
<dbReference type="STRING" id="335284.Pcryo_0634"/>
<keyword evidence="1" id="KW-0472">Membrane</keyword>
<sequence length="359" mass="41989">MNMLKINNYYLLFIIILFYFIKMFIFIAIKNDLFLIPLGGGSDANYYDNYALGRFDLAVNVWPVILRSLNDIGIYSREYISYLFFLLNLFFIPSMVSKISGLSFKYHQKYYLYIFLLCAIYPTLFIFTFDIYRDVFMVFIFLMGCFFVKKSLESSRFSRFLLMLAVSAIVGLFLLGLRPYLGYAFLLSLLLWKIKFTKRRIIFLGALYFLALFAANYVGIFNSLTEYRAGFEEAEGGSNLGIDFSNPIMFIPNFILSFLGQMLGLYITNPLAIVLLIVETVPFLFMLVYVIKNIRWADKFVRFLIVFFVLYASVWLIGNDNLGTAVRLRLYNYIAVYIAFFYILRLKSLHSRKIQVVKS</sequence>
<dbReference type="Proteomes" id="UP000002425">
    <property type="component" value="Chromosome"/>
</dbReference>
<dbReference type="HOGENOM" id="CLU_766442_0_0_6"/>
<evidence type="ECO:0008006" key="4">
    <source>
        <dbReference type="Google" id="ProtNLM"/>
    </source>
</evidence>
<feature type="transmembrane region" description="Helical" evidence="1">
    <location>
        <begin position="79"/>
        <end position="98"/>
    </location>
</feature>
<name>Q1QD36_PSYCK</name>
<protein>
    <recommendedName>
        <fullName evidence="4">Glycosyltransferase RgtA/B/C/D-like domain-containing protein</fullName>
    </recommendedName>
</protein>
<keyword evidence="1" id="KW-1133">Transmembrane helix</keyword>
<organism evidence="2 3">
    <name type="scientific">Psychrobacter cryohalolentis (strain ATCC BAA-1226 / DSM 17306 / VKM B-2378 / K5)</name>
    <dbReference type="NCBI Taxonomy" id="335284"/>
    <lineage>
        <taxon>Bacteria</taxon>
        <taxon>Pseudomonadati</taxon>
        <taxon>Pseudomonadota</taxon>
        <taxon>Gammaproteobacteria</taxon>
        <taxon>Moraxellales</taxon>
        <taxon>Moraxellaceae</taxon>
        <taxon>Psychrobacter</taxon>
    </lineage>
</organism>
<feature type="transmembrane region" description="Helical" evidence="1">
    <location>
        <begin position="159"/>
        <end position="181"/>
    </location>
</feature>
<feature type="transmembrane region" description="Helical" evidence="1">
    <location>
        <begin position="330"/>
        <end position="346"/>
    </location>
</feature>
<evidence type="ECO:0000313" key="3">
    <source>
        <dbReference type="Proteomes" id="UP000002425"/>
    </source>
</evidence>
<gene>
    <name evidence="2" type="ordered locus">Pcryo_0634</name>
</gene>
<evidence type="ECO:0000256" key="1">
    <source>
        <dbReference type="SAM" id="Phobius"/>
    </source>
</evidence>
<feature type="transmembrane region" description="Helical" evidence="1">
    <location>
        <begin position="300"/>
        <end position="318"/>
    </location>
</feature>